<sequence length="280" mass="28432">MSSDVKKVARKAESSTPLRAVARAGYAANGLVHILIGVITLVLAFGGDGESDQAGALNAIAAAPFGFVLLWVLAIALWALGLWHLFEGVLVSAPASTSSDGTVETAKRQGSKWGRRISEWGQAVVFVALGLIAAVVALGARVDSEQSTEDVSRGVLSIPGGPIVLGLIGLGVGIGGVSFIVMGFLRSFEKKMSIPAGGIGPAVKTLGIVGFIAKGIALVIVGILLLVASVKVDPAAAGGLDGAMTALLALPYGPWLAGAVGVGLIAYGVFCFFRARFARL</sequence>
<feature type="transmembrane region" description="Helical" evidence="1">
    <location>
        <begin position="120"/>
        <end position="142"/>
    </location>
</feature>
<feature type="domain" description="DUF1206" evidence="2">
    <location>
        <begin position="24"/>
        <end position="89"/>
    </location>
</feature>
<feature type="transmembrane region" description="Helical" evidence="1">
    <location>
        <begin position="162"/>
        <end position="185"/>
    </location>
</feature>
<organism evidence="3 4">
    <name type="scientific">Microbacterium pygmaeum</name>
    <dbReference type="NCBI Taxonomy" id="370764"/>
    <lineage>
        <taxon>Bacteria</taxon>
        <taxon>Bacillati</taxon>
        <taxon>Actinomycetota</taxon>
        <taxon>Actinomycetes</taxon>
        <taxon>Micrococcales</taxon>
        <taxon>Microbacteriaceae</taxon>
        <taxon>Microbacterium</taxon>
    </lineage>
</organism>
<dbReference type="AlphaFoldDB" id="A0A1G8C572"/>
<reference evidence="3 4" key="1">
    <citation type="submission" date="2016-10" db="EMBL/GenBank/DDBJ databases">
        <authorList>
            <person name="de Groot N.N."/>
        </authorList>
    </citation>
    <scope>NUCLEOTIDE SEQUENCE [LARGE SCALE GENOMIC DNA]</scope>
    <source>
        <strain evidence="3 4">DSM 23142</strain>
    </source>
</reference>
<dbReference type="Proteomes" id="UP000199009">
    <property type="component" value="Chromosome I"/>
</dbReference>
<feature type="domain" description="DUF1206" evidence="2">
    <location>
        <begin position="121"/>
        <end position="185"/>
    </location>
</feature>
<gene>
    <name evidence="3" type="ORF">SAMN04489810_2986</name>
</gene>
<keyword evidence="4" id="KW-1185">Reference proteome</keyword>
<feature type="transmembrane region" description="Helical" evidence="1">
    <location>
        <begin position="65"/>
        <end position="86"/>
    </location>
</feature>
<name>A0A1G8C572_9MICO</name>
<feature type="domain" description="DUF1206" evidence="2">
    <location>
        <begin position="209"/>
        <end position="277"/>
    </location>
</feature>
<evidence type="ECO:0000259" key="2">
    <source>
        <dbReference type="Pfam" id="PF06724"/>
    </source>
</evidence>
<dbReference type="Pfam" id="PF06724">
    <property type="entry name" value="DUF1206"/>
    <property type="match status" value="3"/>
</dbReference>
<keyword evidence="1" id="KW-1133">Transmembrane helix</keyword>
<dbReference type="RefSeq" id="WP_091491762.1">
    <property type="nucleotide sequence ID" value="NZ_LT629692.1"/>
</dbReference>
<evidence type="ECO:0000313" key="4">
    <source>
        <dbReference type="Proteomes" id="UP000199009"/>
    </source>
</evidence>
<dbReference type="OrthoDB" id="4989054at2"/>
<feature type="transmembrane region" description="Helical" evidence="1">
    <location>
        <begin position="252"/>
        <end position="273"/>
    </location>
</feature>
<feature type="transmembrane region" description="Helical" evidence="1">
    <location>
        <begin position="21"/>
        <end position="45"/>
    </location>
</feature>
<accession>A0A1G8C572</accession>
<evidence type="ECO:0000256" key="1">
    <source>
        <dbReference type="SAM" id="Phobius"/>
    </source>
</evidence>
<dbReference type="EMBL" id="LT629692">
    <property type="protein sequence ID" value="SDH40647.1"/>
    <property type="molecule type" value="Genomic_DNA"/>
</dbReference>
<protein>
    <recommendedName>
        <fullName evidence="2">DUF1206 domain-containing protein</fullName>
    </recommendedName>
</protein>
<evidence type="ECO:0000313" key="3">
    <source>
        <dbReference type="EMBL" id="SDH40647.1"/>
    </source>
</evidence>
<dbReference type="InterPro" id="IPR009597">
    <property type="entry name" value="DUF1206"/>
</dbReference>
<dbReference type="STRING" id="370764.SAMN04489810_2986"/>
<keyword evidence="1" id="KW-0812">Transmembrane</keyword>
<keyword evidence="1" id="KW-0472">Membrane</keyword>
<feature type="transmembrane region" description="Helical" evidence="1">
    <location>
        <begin position="206"/>
        <end position="232"/>
    </location>
</feature>
<proteinExistence type="predicted"/>